<dbReference type="InterPro" id="IPR008930">
    <property type="entry name" value="Terpenoid_cyclase/PrenylTrfase"/>
</dbReference>
<keyword evidence="3" id="KW-0460">Magnesium</keyword>
<sequence length="166" mass="18595">MLLNNVTLLSYYRIKNSKTSPANAFPGRSLVCSPSCILNVKTPLSSLASPNYQNVEDSIERIREAFGKKVHELSASFYDTAWVAMVPSLETPNKPYFPQCLDWIMEHQQKDGSWGPNPIHPSLVKDSLSCTFACLLALRKWAVGEHLVHVRINVQGPNSWIGLLKN</sequence>
<gene>
    <name evidence="5" type="ORF">Adt_40471</name>
</gene>
<dbReference type="GO" id="GO:0016829">
    <property type="term" value="F:lyase activity"/>
    <property type="evidence" value="ECO:0007669"/>
    <property type="project" value="UniProtKB-KW"/>
</dbReference>
<name>A0ABD1Q816_9LAMI</name>
<comment type="similarity">
    <text evidence="2">Belongs to the terpene synthase family.</text>
</comment>
<keyword evidence="4" id="KW-0456">Lyase</keyword>
<dbReference type="EMBL" id="JBFOLK010000012">
    <property type="protein sequence ID" value="KAL2472335.1"/>
    <property type="molecule type" value="Genomic_DNA"/>
</dbReference>
<keyword evidence="6" id="KW-1185">Reference proteome</keyword>
<proteinExistence type="inferred from homology"/>
<dbReference type="PANTHER" id="PTHR31739:SF33">
    <property type="entry name" value="CIS-ABIENOL SYNTHASE, CHLOROPLASTIC"/>
    <property type="match status" value="1"/>
</dbReference>
<dbReference type="Gene3D" id="1.50.10.160">
    <property type="match status" value="1"/>
</dbReference>
<protein>
    <submittedName>
        <fullName evidence="5">Ent-kaur-16-ene synthase</fullName>
    </submittedName>
</protein>
<dbReference type="Proteomes" id="UP001604336">
    <property type="component" value="Unassembled WGS sequence"/>
</dbReference>
<comment type="caution">
    <text evidence="5">The sequence shown here is derived from an EMBL/GenBank/DDBJ whole genome shotgun (WGS) entry which is preliminary data.</text>
</comment>
<accession>A0ABD1Q816</accession>
<evidence type="ECO:0000313" key="6">
    <source>
        <dbReference type="Proteomes" id="UP001604336"/>
    </source>
</evidence>
<evidence type="ECO:0000313" key="5">
    <source>
        <dbReference type="EMBL" id="KAL2472335.1"/>
    </source>
</evidence>
<evidence type="ECO:0000256" key="4">
    <source>
        <dbReference type="ARBA" id="ARBA00023239"/>
    </source>
</evidence>
<dbReference type="AlphaFoldDB" id="A0ABD1Q816"/>
<dbReference type="PANTHER" id="PTHR31739">
    <property type="entry name" value="ENT-COPALYL DIPHOSPHATE SYNTHASE, CHLOROPLASTIC"/>
    <property type="match status" value="1"/>
</dbReference>
<dbReference type="SUPFAM" id="SSF48239">
    <property type="entry name" value="Terpenoid cyclases/Protein prenyltransferases"/>
    <property type="match status" value="1"/>
</dbReference>
<organism evidence="5 6">
    <name type="scientific">Abeliophyllum distichum</name>
    <dbReference type="NCBI Taxonomy" id="126358"/>
    <lineage>
        <taxon>Eukaryota</taxon>
        <taxon>Viridiplantae</taxon>
        <taxon>Streptophyta</taxon>
        <taxon>Embryophyta</taxon>
        <taxon>Tracheophyta</taxon>
        <taxon>Spermatophyta</taxon>
        <taxon>Magnoliopsida</taxon>
        <taxon>eudicotyledons</taxon>
        <taxon>Gunneridae</taxon>
        <taxon>Pentapetalae</taxon>
        <taxon>asterids</taxon>
        <taxon>lamiids</taxon>
        <taxon>Lamiales</taxon>
        <taxon>Oleaceae</taxon>
        <taxon>Forsythieae</taxon>
        <taxon>Abeliophyllum</taxon>
    </lineage>
</organism>
<evidence type="ECO:0000256" key="1">
    <source>
        <dbReference type="ARBA" id="ARBA00004721"/>
    </source>
</evidence>
<reference evidence="6" key="1">
    <citation type="submission" date="2024-07" db="EMBL/GenBank/DDBJ databases">
        <title>Two chromosome-level genome assemblies of Korean endemic species Abeliophyllum distichum and Forsythia ovata (Oleaceae).</title>
        <authorList>
            <person name="Jang H."/>
        </authorList>
    </citation>
    <scope>NUCLEOTIDE SEQUENCE [LARGE SCALE GENOMIC DNA]</scope>
</reference>
<dbReference type="InterPro" id="IPR050148">
    <property type="entry name" value="Terpene_synthase-like"/>
</dbReference>
<evidence type="ECO:0000256" key="2">
    <source>
        <dbReference type="ARBA" id="ARBA00006333"/>
    </source>
</evidence>
<comment type="pathway">
    <text evidence="1">Secondary metabolite biosynthesis; terpenoid biosynthesis.</text>
</comment>
<evidence type="ECO:0000256" key="3">
    <source>
        <dbReference type="ARBA" id="ARBA00022842"/>
    </source>
</evidence>